<evidence type="ECO:0000313" key="3">
    <source>
        <dbReference type="Proteomes" id="UP000650081"/>
    </source>
</evidence>
<dbReference type="RefSeq" id="WP_187465155.1">
    <property type="nucleotide sequence ID" value="NZ_JACSIT010000050.1"/>
</dbReference>
<proteinExistence type="predicted"/>
<dbReference type="NCBIfam" id="TIGR00051">
    <property type="entry name" value="YbgC/FadM family acyl-CoA thioesterase"/>
    <property type="match status" value="1"/>
</dbReference>
<evidence type="ECO:0000313" key="2">
    <source>
        <dbReference type="EMBL" id="MBC6993030.1"/>
    </source>
</evidence>
<reference evidence="2" key="1">
    <citation type="submission" date="2020-08" db="EMBL/GenBank/DDBJ databases">
        <title>Lewinella bacteria from marine environments.</title>
        <authorList>
            <person name="Zhong Y."/>
        </authorList>
    </citation>
    <scope>NUCLEOTIDE SEQUENCE</scope>
    <source>
        <strain evidence="2">KCTC 42187</strain>
    </source>
</reference>
<dbReference type="GO" id="GO:0016787">
    <property type="term" value="F:hydrolase activity"/>
    <property type="evidence" value="ECO:0007669"/>
    <property type="project" value="UniProtKB-KW"/>
</dbReference>
<accession>A0A923PFB2</accession>
<evidence type="ECO:0000256" key="1">
    <source>
        <dbReference type="ARBA" id="ARBA00022801"/>
    </source>
</evidence>
<dbReference type="AlphaFoldDB" id="A0A923PFB2"/>
<name>A0A923PFB2_9BACT</name>
<dbReference type="PIRSF" id="PIRSF003230">
    <property type="entry name" value="YbgC"/>
    <property type="match status" value="1"/>
</dbReference>
<dbReference type="CDD" id="cd00586">
    <property type="entry name" value="4HBT"/>
    <property type="match status" value="1"/>
</dbReference>
<keyword evidence="1" id="KW-0378">Hydrolase</keyword>
<comment type="caution">
    <text evidence="2">The sequence shown here is derived from an EMBL/GenBank/DDBJ whole genome shotgun (WGS) entry which is preliminary data.</text>
</comment>
<dbReference type="SUPFAM" id="SSF54637">
    <property type="entry name" value="Thioesterase/thiol ester dehydrase-isomerase"/>
    <property type="match status" value="1"/>
</dbReference>
<protein>
    <submittedName>
        <fullName evidence="2">Acyl-CoA thioesterase</fullName>
    </submittedName>
</protein>
<dbReference type="InterPro" id="IPR006684">
    <property type="entry name" value="YbgC/YbaW"/>
</dbReference>
<dbReference type="InterPro" id="IPR029069">
    <property type="entry name" value="HotDog_dom_sf"/>
</dbReference>
<dbReference type="Gene3D" id="3.10.129.10">
    <property type="entry name" value="Hotdog Thioesterase"/>
    <property type="match status" value="1"/>
</dbReference>
<organism evidence="2 3">
    <name type="scientific">Neolewinella lacunae</name>
    <dbReference type="NCBI Taxonomy" id="1517758"/>
    <lineage>
        <taxon>Bacteria</taxon>
        <taxon>Pseudomonadati</taxon>
        <taxon>Bacteroidota</taxon>
        <taxon>Saprospiria</taxon>
        <taxon>Saprospirales</taxon>
        <taxon>Lewinellaceae</taxon>
        <taxon>Neolewinella</taxon>
    </lineage>
</organism>
<gene>
    <name evidence="2" type="ORF">H9S92_02560</name>
</gene>
<dbReference type="EMBL" id="JACSIT010000050">
    <property type="protein sequence ID" value="MBC6993030.1"/>
    <property type="molecule type" value="Genomic_DNA"/>
</dbReference>
<keyword evidence="3" id="KW-1185">Reference proteome</keyword>
<dbReference type="Proteomes" id="UP000650081">
    <property type="component" value="Unassembled WGS sequence"/>
</dbReference>
<dbReference type="Pfam" id="PF13279">
    <property type="entry name" value="4HBT_2"/>
    <property type="match status" value="1"/>
</dbReference>
<sequence length="137" mass="15798">MLTTSTTHRVRYGETDQMAYLYYGRYALLYEIGRVEMLRDLGLTYANMEGEHGVMMPVMSLNQRFVRPARYDELLTITTTLRRLPVDTITFYVEIHNEKGKLVNGGSVKLCFIDVKTAKAVSAPAYLLEKLQPYFED</sequence>